<feature type="active site" description="O-(5'-phospho-DNA)-serine intermediate" evidence="4 5">
    <location>
        <position position="11"/>
    </location>
</feature>
<evidence type="ECO:0000256" key="4">
    <source>
        <dbReference type="PIRSR" id="PIRSR606118-50"/>
    </source>
</evidence>
<feature type="domain" description="Resolvase/invertase-type recombinase catalytic" evidence="7">
    <location>
        <begin position="3"/>
        <end position="151"/>
    </location>
</feature>
<evidence type="ECO:0000313" key="10">
    <source>
        <dbReference type="Proteomes" id="UP000070096"/>
    </source>
</evidence>
<dbReference type="InterPro" id="IPR050639">
    <property type="entry name" value="SSR_resolvase"/>
</dbReference>
<protein>
    <submittedName>
        <fullName evidence="9">Site-specific recombinase, DNA invertase Pin-like protein</fullName>
    </submittedName>
</protein>
<dbReference type="AlphaFoldDB" id="A0A139N044"/>
<dbReference type="Pfam" id="PF00239">
    <property type="entry name" value="Resolvase"/>
    <property type="match status" value="1"/>
</dbReference>
<dbReference type="PROSITE" id="PS51736">
    <property type="entry name" value="RECOMBINASES_3"/>
    <property type="match status" value="1"/>
</dbReference>
<dbReference type="Pfam" id="PF13408">
    <property type="entry name" value="Zn_ribbon_recom"/>
    <property type="match status" value="1"/>
</dbReference>
<dbReference type="Pfam" id="PF07508">
    <property type="entry name" value="Recombinase"/>
    <property type="match status" value="1"/>
</dbReference>
<organism evidence="9 10">
    <name type="scientific">Streptococcus gordonii</name>
    <dbReference type="NCBI Taxonomy" id="1302"/>
    <lineage>
        <taxon>Bacteria</taxon>
        <taxon>Bacillati</taxon>
        <taxon>Bacillota</taxon>
        <taxon>Bacilli</taxon>
        <taxon>Lactobacillales</taxon>
        <taxon>Streptococcaceae</taxon>
        <taxon>Streptococcus</taxon>
    </lineage>
</organism>
<comment type="caution">
    <text evidence="9">The sequence shown here is derived from an EMBL/GenBank/DDBJ whole genome shotgun (WGS) entry which is preliminary data.</text>
</comment>
<evidence type="ECO:0000259" key="7">
    <source>
        <dbReference type="PROSITE" id="PS51736"/>
    </source>
</evidence>
<dbReference type="PATRIC" id="fig|1302.21.peg.2045"/>
<dbReference type="PANTHER" id="PTHR30461">
    <property type="entry name" value="DNA-INVERTASE FROM LAMBDOID PROPHAGE"/>
    <property type="match status" value="1"/>
</dbReference>
<evidence type="ECO:0000256" key="2">
    <source>
        <dbReference type="ARBA" id="ARBA00023125"/>
    </source>
</evidence>
<dbReference type="InterPro" id="IPR006119">
    <property type="entry name" value="Resolv_N"/>
</dbReference>
<dbReference type="Proteomes" id="UP000070096">
    <property type="component" value="Unassembled WGS sequence"/>
</dbReference>
<gene>
    <name evidence="9" type="ORF">SGODD07_01849</name>
</gene>
<reference evidence="9 10" key="1">
    <citation type="submission" date="2016-01" db="EMBL/GenBank/DDBJ databases">
        <title>Highly variable Streptococcus oralis are common among viridans streptococci isolated from primates.</title>
        <authorList>
            <person name="Denapaite D."/>
            <person name="Rieger M."/>
            <person name="Koendgen S."/>
            <person name="Brueckner R."/>
            <person name="Ochigava I."/>
            <person name="Kappeler P."/>
            <person name="Maetz-Rensing K."/>
            <person name="Leendertz F."/>
            <person name="Hakenbeck R."/>
        </authorList>
    </citation>
    <scope>NUCLEOTIDE SEQUENCE [LARGE SCALE GENOMIC DNA]</scope>
    <source>
        <strain evidence="9 10">DD07</strain>
    </source>
</reference>
<keyword evidence="6" id="KW-0175">Coiled coil</keyword>
<dbReference type="PROSITE" id="PS00397">
    <property type="entry name" value="RECOMBINASES_1"/>
    <property type="match status" value="1"/>
</dbReference>
<dbReference type="SUPFAM" id="SSF53041">
    <property type="entry name" value="Resolvase-like"/>
    <property type="match status" value="1"/>
</dbReference>
<sequence>MNKVAIYVRVSTKGQAEEGYSIDEQIALLTSYCSIHKWKIYDTYVDAGVSGATIERPELSRLSRDAKKKKFNTMIVYDLKRLGRSQRNNIAFIEDVLEKNGIGFISLTENFDTSSPLGKAMVGILSAFGQLDRDTIRERMMMGKIGRAKAGKPMMTSTIAFGYTYDKVTSSLNINPAEAIIVKTIYNEYILGRSLTKLRDYLNENDLLRNGKPWNYQGVSRILRNPVYKGMNRFRGEVYKGTHEPIISAELFDRTQKELKKRQIEAYKRNNNRRPFRSKYMLSGIIRCGVCGSPMELTLGTKRIDGTRNMRYQCINRFPRQTKGITVYNNAQKCDTGFYEKSDIEIHVLSQVRLLQLNKAKLESMFERTDVINVEDIQNQIETLNNKMRRLNDLYLNDMIDLDDLRLQTQNFLKKKELLENELENNPALNQEQDKEQFKELLGTKDITQLDYDKQKLIIKNLIDKVFVKPGNIKIKWRI</sequence>
<evidence type="ECO:0000256" key="1">
    <source>
        <dbReference type="ARBA" id="ARBA00022908"/>
    </source>
</evidence>
<evidence type="ECO:0000256" key="3">
    <source>
        <dbReference type="ARBA" id="ARBA00023172"/>
    </source>
</evidence>
<evidence type="ECO:0000313" key="9">
    <source>
        <dbReference type="EMBL" id="KXT69360.1"/>
    </source>
</evidence>
<evidence type="ECO:0000259" key="8">
    <source>
        <dbReference type="PROSITE" id="PS51737"/>
    </source>
</evidence>
<feature type="coiled-coil region" evidence="6">
    <location>
        <begin position="374"/>
        <end position="422"/>
    </location>
</feature>
<dbReference type="SMART" id="SM00857">
    <property type="entry name" value="Resolvase"/>
    <property type="match status" value="1"/>
</dbReference>
<dbReference type="InterPro" id="IPR025827">
    <property type="entry name" value="Zn_ribbon_recom_dom"/>
</dbReference>
<dbReference type="Gene3D" id="3.90.1750.20">
    <property type="entry name" value="Putative Large Serine Recombinase, Chain B, Domain 2"/>
    <property type="match status" value="1"/>
</dbReference>
<dbReference type="InterPro" id="IPR038109">
    <property type="entry name" value="DNA_bind_recomb_sf"/>
</dbReference>
<evidence type="ECO:0000256" key="6">
    <source>
        <dbReference type="SAM" id="Coils"/>
    </source>
</evidence>
<dbReference type="PANTHER" id="PTHR30461:SF23">
    <property type="entry name" value="DNA RECOMBINASE-RELATED"/>
    <property type="match status" value="1"/>
</dbReference>
<dbReference type="EMBL" id="LQRC01000242">
    <property type="protein sequence ID" value="KXT69360.1"/>
    <property type="molecule type" value="Genomic_DNA"/>
</dbReference>
<dbReference type="PROSITE" id="PS51737">
    <property type="entry name" value="RECOMBINASE_DNA_BIND"/>
    <property type="match status" value="1"/>
</dbReference>
<dbReference type="GO" id="GO:0015074">
    <property type="term" value="P:DNA integration"/>
    <property type="evidence" value="ECO:0007669"/>
    <property type="project" value="UniProtKB-KW"/>
</dbReference>
<evidence type="ECO:0000256" key="5">
    <source>
        <dbReference type="PROSITE-ProRule" id="PRU10137"/>
    </source>
</evidence>
<dbReference type="InterPro" id="IPR006118">
    <property type="entry name" value="Recombinase_CS"/>
</dbReference>
<dbReference type="GO" id="GO:0003677">
    <property type="term" value="F:DNA binding"/>
    <property type="evidence" value="ECO:0007669"/>
    <property type="project" value="UniProtKB-KW"/>
</dbReference>
<keyword evidence="2" id="KW-0238">DNA-binding</keyword>
<feature type="domain" description="Recombinase" evidence="8">
    <location>
        <begin position="160"/>
        <end position="265"/>
    </location>
</feature>
<proteinExistence type="predicted"/>
<name>A0A139N044_STRGN</name>
<dbReference type="Gene3D" id="3.40.50.1390">
    <property type="entry name" value="Resolvase, N-terminal catalytic domain"/>
    <property type="match status" value="1"/>
</dbReference>
<dbReference type="InterPro" id="IPR036162">
    <property type="entry name" value="Resolvase-like_N_sf"/>
</dbReference>
<dbReference type="GO" id="GO:0000150">
    <property type="term" value="F:DNA strand exchange activity"/>
    <property type="evidence" value="ECO:0007669"/>
    <property type="project" value="InterPro"/>
</dbReference>
<dbReference type="CDD" id="cd00338">
    <property type="entry name" value="Ser_Recombinase"/>
    <property type="match status" value="1"/>
</dbReference>
<dbReference type="InterPro" id="IPR011109">
    <property type="entry name" value="DNA_bind_recombinase_dom"/>
</dbReference>
<keyword evidence="3" id="KW-0233">DNA recombination</keyword>
<keyword evidence="1" id="KW-0229">DNA integration</keyword>
<accession>A0A139N044</accession>